<dbReference type="Gene3D" id="3.40.30.10">
    <property type="entry name" value="Glutaredoxin"/>
    <property type="match status" value="1"/>
</dbReference>
<dbReference type="RefSeq" id="WP_130284731.1">
    <property type="nucleotide sequence ID" value="NZ_SGXE01000001.1"/>
</dbReference>
<evidence type="ECO:0008006" key="3">
    <source>
        <dbReference type="Google" id="ProtNLM"/>
    </source>
</evidence>
<gene>
    <name evidence="1" type="ORF">EV197_0053</name>
</gene>
<dbReference type="InterPro" id="IPR036249">
    <property type="entry name" value="Thioredoxin-like_sf"/>
</dbReference>
<dbReference type="Proteomes" id="UP000292262">
    <property type="component" value="Unassembled WGS sequence"/>
</dbReference>
<protein>
    <recommendedName>
        <fullName evidence="3">Protein SCO1/2</fullName>
    </recommendedName>
</protein>
<sequence length="217" mass="24784">MGKKKYLVLGILFILPLVAYLFFASGVHNFAKLPVLNQNVKSVQSFSGLSNDEEIKLQDKITILGFLGEDIYNKQGNAFNLNQKIYKKNHEFRDFQFVMVLPYGSEEAAKELLKELGAITDVSEWKFLFGTTEQIQSFFNSLQTPYTLDNRMATNYVFIIDKDGNLRGRDGSIDDKKIYGYDASSVADITNVMEDDVKVILAEYRLALKKYKADRKN</sequence>
<dbReference type="OrthoDB" id="1437325at2"/>
<dbReference type="AlphaFoldDB" id="A0A4Q7PEH2"/>
<name>A0A4Q7PEH2_9FLAO</name>
<comment type="caution">
    <text evidence="1">The sequence shown here is derived from an EMBL/GenBank/DDBJ whole genome shotgun (WGS) entry which is preliminary data.</text>
</comment>
<dbReference type="EMBL" id="SGXE01000001">
    <property type="protein sequence ID" value="RZS98853.1"/>
    <property type="molecule type" value="Genomic_DNA"/>
</dbReference>
<organism evidence="1 2">
    <name type="scientific">Aquimarina brevivitae</name>
    <dbReference type="NCBI Taxonomy" id="323412"/>
    <lineage>
        <taxon>Bacteria</taxon>
        <taxon>Pseudomonadati</taxon>
        <taxon>Bacteroidota</taxon>
        <taxon>Flavobacteriia</taxon>
        <taxon>Flavobacteriales</taxon>
        <taxon>Flavobacteriaceae</taxon>
        <taxon>Aquimarina</taxon>
    </lineage>
</organism>
<keyword evidence="2" id="KW-1185">Reference proteome</keyword>
<evidence type="ECO:0000313" key="1">
    <source>
        <dbReference type="EMBL" id="RZS98853.1"/>
    </source>
</evidence>
<accession>A0A4Q7PEH2</accession>
<proteinExistence type="predicted"/>
<dbReference type="SUPFAM" id="SSF52833">
    <property type="entry name" value="Thioredoxin-like"/>
    <property type="match status" value="1"/>
</dbReference>
<evidence type="ECO:0000313" key="2">
    <source>
        <dbReference type="Proteomes" id="UP000292262"/>
    </source>
</evidence>
<reference evidence="1 2" key="1">
    <citation type="submission" date="2019-02" db="EMBL/GenBank/DDBJ databases">
        <title>Genomic Encyclopedia of Type Strains, Phase IV (KMG-IV): sequencing the most valuable type-strain genomes for metagenomic binning, comparative biology and taxonomic classification.</title>
        <authorList>
            <person name="Goeker M."/>
        </authorList>
    </citation>
    <scope>NUCLEOTIDE SEQUENCE [LARGE SCALE GENOMIC DNA]</scope>
    <source>
        <strain evidence="1 2">DSM 17196</strain>
    </source>
</reference>